<dbReference type="AlphaFoldDB" id="A0A368FMI5"/>
<name>A0A368FMI5_ANCCA</name>
<accession>A0A368FMI5</accession>
<dbReference type="Gene3D" id="3.60.21.10">
    <property type="match status" value="1"/>
</dbReference>
<dbReference type="InterPro" id="IPR050341">
    <property type="entry name" value="PP1_catalytic_subunit"/>
</dbReference>
<dbReference type="Pfam" id="PF00149">
    <property type="entry name" value="Metallophos"/>
    <property type="match status" value="1"/>
</dbReference>
<evidence type="ECO:0000256" key="1">
    <source>
        <dbReference type="RuleBase" id="RU004273"/>
    </source>
</evidence>
<comment type="similarity">
    <text evidence="1">Belongs to the PPP phosphatase family.</text>
</comment>
<sequence>MLEIEAPVVIFGDIHGQLRDLLRFFSIVGPPPQNKILFLGDYVDRCKKSFEVIMLLLCYRIKYPQLIHLLRGNHECSKMNRLYGFYEELRRKRNVYMWKKFQEVFNEMPLCAVVSNRLFCMHGGISPDIHNWDSLHNLQKPKTPRACDDGIAVDLMWSDPSMDSCTGFQFNATRATSYIFGGDTIANICQLLDIALVVRAHEVVKGGHQFMFDRKLVTIFSAPNYCGTDGNAASVMKVSRKMELSFVTLKPRMDTSRLTEEKRLLLEKMTLESAAKSPDPCKFYSRARPPSTAAADNKKKAIVNDDCMIGPVDIFGTDTQAKPKSLSDNGGQPKSEVVPLGNGPSTKPLAKEKPQILTSDVYEPPAMNIPVAPEPKPKLTVEPVERKGGEPKEIMPGAQLDPGVKKPPKPPGTTVPKSSSPKKRGPTTVPMVPSPQGARESLKGVLSTAGNASKSQNDALSGNGRNGALETTTRATKVPNVPPSTTSPTNSRYKSNGQPQQELSTPKITSPTRPVIMTKRHNPPTSPMQYTSTSQADQHDSSSFTSPARLESEPSSLSTTSDRVTRTARPPSPTTGKLSSPTKARSVEEATKVAIAATKVPHPPNAKDPKEIINATEKALRPPSLSAPRK</sequence>
<keyword evidence="5" id="KW-1185">Reference proteome</keyword>
<feature type="compositionally biased region" description="Polar residues" evidence="2">
    <location>
        <begin position="448"/>
        <end position="460"/>
    </location>
</feature>
<dbReference type="GO" id="GO:0005634">
    <property type="term" value="C:nucleus"/>
    <property type="evidence" value="ECO:0007669"/>
    <property type="project" value="TreeGrafter"/>
</dbReference>
<evidence type="ECO:0000259" key="3">
    <source>
        <dbReference type="PROSITE" id="PS00125"/>
    </source>
</evidence>
<feature type="compositionally biased region" description="Polar residues" evidence="2">
    <location>
        <begin position="492"/>
        <end position="512"/>
    </location>
</feature>
<dbReference type="GO" id="GO:0005737">
    <property type="term" value="C:cytoplasm"/>
    <property type="evidence" value="ECO:0007669"/>
    <property type="project" value="TreeGrafter"/>
</dbReference>
<dbReference type="PRINTS" id="PR00114">
    <property type="entry name" value="STPHPHTASE"/>
</dbReference>
<proteinExistence type="inferred from homology"/>
<comment type="caution">
    <text evidence="4">The sequence shown here is derived from an EMBL/GenBank/DDBJ whole genome shotgun (WGS) entry which is preliminary data.</text>
</comment>
<keyword evidence="1" id="KW-0378">Hydrolase</keyword>
<feature type="domain" description="Serine/threonine specific protein phosphatases" evidence="3">
    <location>
        <begin position="70"/>
        <end position="75"/>
    </location>
</feature>
<dbReference type="Proteomes" id="UP000252519">
    <property type="component" value="Unassembled WGS sequence"/>
</dbReference>
<dbReference type="EC" id="3.1.3.16" evidence="1"/>
<dbReference type="PROSITE" id="PS00125">
    <property type="entry name" value="SER_THR_PHOSPHATASE"/>
    <property type="match status" value="1"/>
</dbReference>
<dbReference type="EMBL" id="JOJR01001037">
    <property type="protein sequence ID" value="RCN32738.1"/>
    <property type="molecule type" value="Genomic_DNA"/>
</dbReference>
<dbReference type="SUPFAM" id="SSF56300">
    <property type="entry name" value="Metallo-dependent phosphatases"/>
    <property type="match status" value="1"/>
</dbReference>
<dbReference type="GO" id="GO:0004722">
    <property type="term" value="F:protein serine/threonine phosphatase activity"/>
    <property type="evidence" value="ECO:0007669"/>
    <property type="project" value="UniProtKB-EC"/>
</dbReference>
<dbReference type="InterPro" id="IPR006186">
    <property type="entry name" value="Ser/Thr-sp_prot-phosphatase"/>
</dbReference>
<protein>
    <recommendedName>
        <fullName evidence="1">Serine/threonine-protein phosphatase</fullName>
        <ecNumber evidence="1">3.1.3.16</ecNumber>
    </recommendedName>
</protein>
<feature type="region of interest" description="Disordered" evidence="2">
    <location>
        <begin position="319"/>
        <end position="630"/>
    </location>
</feature>
<gene>
    <name evidence="4" type="ORF">ANCCAN_21449</name>
</gene>
<feature type="compositionally biased region" description="Polar residues" evidence="2">
    <location>
        <begin position="574"/>
        <end position="583"/>
    </location>
</feature>
<feature type="compositionally biased region" description="Polar residues" evidence="2">
    <location>
        <begin position="527"/>
        <end position="546"/>
    </location>
</feature>
<dbReference type="InterPro" id="IPR004843">
    <property type="entry name" value="Calcineurin-like_PHP"/>
</dbReference>
<comment type="catalytic activity">
    <reaction evidence="1">
        <text>O-phospho-L-threonyl-[protein] + H2O = L-threonyl-[protein] + phosphate</text>
        <dbReference type="Rhea" id="RHEA:47004"/>
        <dbReference type="Rhea" id="RHEA-COMP:11060"/>
        <dbReference type="Rhea" id="RHEA-COMP:11605"/>
        <dbReference type="ChEBI" id="CHEBI:15377"/>
        <dbReference type="ChEBI" id="CHEBI:30013"/>
        <dbReference type="ChEBI" id="CHEBI:43474"/>
        <dbReference type="ChEBI" id="CHEBI:61977"/>
        <dbReference type="EC" id="3.1.3.16"/>
    </reaction>
</comment>
<evidence type="ECO:0000256" key="2">
    <source>
        <dbReference type="SAM" id="MobiDB-lite"/>
    </source>
</evidence>
<dbReference type="SMART" id="SM00156">
    <property type="entry name" value="PP2Ac"/>
    <property type="match status" value="1"/>
</dbReference>
<dbReference type="OrthoDB" id="1930084at2759"/>
<reference evidence="4 5" key="1">
    <citation type="submission" date="2014-10" db="EMBL/GenBank/DDBJ databases">
        <title>Draft genome of the hookworm Ancylostoma caninum.</title>
        <authorList>
            <person name="Mitreva M."/>
        </authorList>
    </citation>
    <scope>NUCLEOTIDE SEQUENCE [LARGE SCALE GENOMIC DNA]</scope>
    <source>
        <strain evidence="4 5">Baltimore</strain>
    </source>
</reference>
<organism evidence="4 5">
    <name type="scientific">Ancylostoma caninum</name>
    <name type="common">Dog hookworm</name>
    <dbReference type="NCBI Taxonomy" id="29170"/>
    <lineage>
        <taxon>Eukaryota</taxon>
        <taxon>Metazoa</taxon>
        <taxon>Ecdysozoa</taxon>
        <taxon>Nematoda</taxon>
        <taxon>Chromadorea</taxon>
        <taxon>Rhabditida</taxon>
        <taxon>Rhabditina</taxon>
        <taxon>Rhabditomorpha</taxon>
        <taxon>Strongyloidea</taxon>
        <taxon>Ancylostomatidae</taxon>
        <taxon>Ancylostomatinae</taxon>
        <taxon>Ancylostoma</taxon>
    </lineage>
</organism>
<evidence type="ECO:0000313" key="4">
    <source>
        <dbReference type="EMBL" id="RCN32738.1"/>
    </source>
</evidence>
<dbReference type="STRING" id="29170.A0A368FMI5"/>
<dbReference type="InterPro" id="IPR029052">
    <property type="entry name" value="Metallo-depent_PP-like"/>
</dbReference>
<dbReference type="PANTHER" id="PTHR11668:SF285">
    <property type="entry name" value="SERINE_THREONINE-PROTEIN PHOSPHATASE-RELATED"/>
    <property type="match status" value="1"/>
</dbReference>
<dbReference type="PANTHER" id="PTHR11668">
    <property type="entry name" value="SERINE/THREONINE PROTEIN PHOSPHATASE"/>
    <property type="match status" value="1"/>
</dbReference>
<evidence type="ECO:0000313" key="5">
    <source>
        <dbReference type="Proteomes" id="UP000252519"/>
    </source>
</evidence>
<feature type="compositionally biased region" description="Basic and acidic residues" evidence="2">
    <location>
        <begin position="375"/>
        <end position="393"/>
    </location>
</feature>
<feature type="compositionally biased region" description="Polar residues" evidence="2">
    <location>
        <begin position="319"/>
        <end position="332"/>
    </location>
</feature>